<evidence type="ECO:0000313" key="3">
    <source>
        <dbReference type="Proteomes" id="UP000276776"/>
    </source>
</evidence>
<reference evidence="4" key="1">
    <citation type="submission" date="2017-02" db="UniProtKB">
        <authorList>
            <consortium name="WormBaseParasite"/>
        </authorList>
    </citation>
    <scope>IDENTIFICATION</scope>
</reference>
<dbReference type="STRING" id="103827.A0A0N5CSR7"/>
<feature type="compositionally biased region" description="Basic and acidic residues" evidence="1">
    <location>
        <begin position="55"/>
        <end position="81"/>
    </location>
</feature>
<dbReference type="Proteomes" id="UP000276776">
    <property type="component" value="Unassembled WGS sequence"/>
</dbReference>
<feature type="region of interest" description="Disordered" evidence="1">
    <location>
        <begin position="1"/>
        <end position="22"/>
    </location>
</feature>
<dbReference type="WBParaSite" id="TCLT_0000327301-mRNA-1">
    <property type="protein sequence ID" value="TCLT_0000327301-mRNA-1"/>
    <property type="gene ID" value="TCLT_0000327301"/>
</dbReference>
<feature type="region of interest" description="Disordered" evidence="1">
    <location>
        <begin position="35"/>
        <end position="81"/>
    </location>
</feature>
<dbReference type="AlphaFoldDB" id="A0A0N5CSR7"/>
<keyword evidence="3" id="KW-1185">Reference proteome</keyword>
<evidence type="ECO:0000313" key="4">
    <source>
        <dbReference type="WBParaSite" id="TCLT_0000327301-mRNA-1"/>
    </source>
</evidence>
<reference evidence="2 3" key="2">
    <citation type="submission" date="2018-11" db="EMBL/GenBank/DDBJ databases">
        <authorList>
            <consortium name="Pathogen Informatics"/>
        </authorList>
    </citation>
    <scope>NUCLEOTIDE SEQUENCE [LARGE SCALE GENOMIC DNA]</scope>
</reference>
<name>A0A0N5CSR7_THECL</name>
<organism evidence="4">
    <name type="scientific">Thelazia callipaeda</name>
    <name type="common">Oriental eyeworm</name>
    <name type="synonym">Parasitic nematode</name>
    <dbReference type="NCBI Taxonomy" id="103827"/>
    <lineage>
        <taxon>Eukaryota</taxon>
        <taxon>Metazoa</taxon>
        <taxon>Ecdysozoa</taxon>
        <taxon>Nematoda</taxon>
        <taxon>Chromadorea</taxon>
        <taxon>Rhabditida</taxon>
        <taxon>Spirurina</taxon>
        <taxon>Spiruromorpha</taxon>
        <taxon>Thelazioidea</taxon>
        <taxon>Thelaziidae</taxon>
        <taxon>Thelazia</taxon>
    </lineage>
</organism>
<protein>
    <submittedName>
        <fullName evidence="4">PAPA-1 domain-containing protein</fullName>
    </submittedName>
</protein>
<sequence>MQGKIFHQKQESKSVYTGGYTPTPIALLKSVEKAKGELGQKKKSKTIECQNIKNDVTEVKSKKKETNGNEKDKGENNERKGFTSFETSEAHDEQNQRCSKKRFDESLSIEDLFETDMPSAKRSRNNDNVRVNSHAVVEDEKHGGIGIKMKKKRVTLKSKDDKSAVRFRASTRKIRTSTLAAQLMNRYEKLQKEKDELLKNFKLREEGVKVKTISAEKELDLPPTMAVTVNKGKKRVAHVPKVSKINKVALNLLDPYSCGKVPFALRHRYLNLFHIECEKFCSPSDAVTQVLFFQ</sequence>
<accession>A0A0N5CSR7</accession>
<evidence type="ECO:0000256" key="1">
    <source>
        <dbReference type="SAM" id="MobiDB-lite"/>
    </source>
</evidence>
<proteinExistence type="predicted"/>
<evidence type="ECO:0000313" key="2">
    <source>
        <dbReference type="EMBL" id="VDM99656.1"/>
    </source>
</evidence>
<dbReference type="EMBL" id="UYYF01001214">
    <property type="protein sequence ID" value="VDM99656.1"/>
    <property type="molecule type" value="Genomic_DNA"/>
</dbReference>
<gene>
    <name evidence="2" type="ORF">TCLT_LOCUS3268</name>
</gene>